<accession>A0A6L2MFR5</accession>
<dbReference type="InterPro" id="IPR052343">
    <property type="entry name" value="Retrotransposon-Effector_Assoc"/>
</dbReference>
<name>A0A6L2MFR5_TANCI</name>
<dbReference type="SUPFAM" id="SSF56219">
    <property type="entry name" value="DNase I-like"/>
    <property type="match status" value="1"/>
</dbReference>
<dbReference type="GO" id="GO:0003676">
    <property type="term" value="F:nucleic acid binding"/>
    <property type="evidence" value="ECO:0007669"/>
    <property type="project" value="InterPro"/>
</dbReference>
<reference evidence="3" key="1">
    <citation type="journal article" date="2019" name="Sci. Rep.">
        <title>Draft genome of Tanacetum cinerariifolium, the natural source of mosquito coil.</title>
        <authorList>
            <person name="Yamashiro T."/>
            <person name="Shiraishi A."/>
            <person name="Satake H."/>
            <person name="Nakayama K."/>
        </authorList>
    </citation>
    <scope>NUCLEOTIDE SEQUENCE</scope>
</reference>
<protein>
    <submittedName>
        <fullName evidence="3">RNA-directed DNA polymerase, eukaryota</fullName>
    </submittedName>
</protein>
<dbReference type="InterPro" id="IPR012677">
    <property type="entry name" value="Nucleotide-bd_a/b_plait_sf"/>
</dbReference>
<feature type="region of interest" description="Disordered" evidence="1">
    <location>
        <begin position="230"/>
        <end position="266"/>
    </location>
</feature>
<keyword evidence="3" id="KW-0548">Nucleotidyltransferase</keyword>
<dbReference type="Gene3D" id="3.30.70.330">
    <property type="match status" value="1"/>
</dbReference>
<dbReference type="InterPro" id="IPR036691">
    <property type="entry name" value="Endo/exonu/phosph_ase_sf"/>
</dbReference>
<dbReference type="CDD" id="cd01650">
    <property type="entry name" value="RT_nLTR_like"/>
    <property type="match status" value="1"/>
</dbReference>
<dbReference type="InterPro" id="IPR035979">
    <property type="entry name" value="RBD_domain_sf"/>
</dbReference>
<sequence length="1021" mass="116832">MGFYKQNSLQSKFDQASRISKSVFVSNFQEGCTPKDLWKVCNDYGTLVDVFIPNKPKKLVFPTYKDMPAAPSNLTGFRQPKAQDHAGSYVNVVNDSSTVVVPGPYISFASALVLDDSCVVKRDLSKYAMGKVKDVNSIPNLQTLLMDEGFSDVKLKYLGGMWVMFEFDKVDTKVNMMQHIGVKSWFHVIQDAVYDFVNDERIVWVDIEGIPLNVWSRKTFMRIAHSPFSEEVSGDDSESDVEEVSETIFGDNSSSPNNNSDEIGKQHSKDSFKIYDILKKQIGGEIREVSSSLSHPPGFTPEVSEIRKENDQGVEEFLSLVNAKGIQVVFYVCGRRTFSRKTMLRSWITSLPYMGPGRWNGETIILGDFNEVRSIHERRGSCFNPSSARVFDHFISSSGLVDVKLEGYAFTWSHPSGSKMSKLDRFLVSEGIFLIFPSIRALCLDRHLLDHRSILLHEVYSDFGLIPFRFYHSWFSLEGFDAMVEQTWCSFSHSDVNRMIHFKKKLQDLKAIIRCAWSYNVSFMTLIRWKLKVKEAFFNHFEARFKKPVAHRFMLNFPFNKRLSDMQAADLERNVSRDEIRLAVWNYGENKSLGPDGYTFEFFRKYWNIVGPDFCEAVEYFFETGLFSKGCNSCFIALIPKVADAKFVNYFRPISLIGSVYKVVMNILANRLPLVIVDLVFDTQSAFVANKQILDGPFILNEILHWCKRKKKQAMFFKVDFAKAYDSVRWDYLLDVLEAFGFGQTWCKWIRGTFSSTRASVLVNGSPYNEFSFHCGLKQDDLFSPYLFILIMESLHMSFSRAVDEGLFKGVHLQGSISISHLFYADDAMFIGEWSDVNLKGIVNILQCFFLASRLKINIHKSQVLGVGIPRSIVMQAASSIGCGVMHNQFRYLRVMAGECMSRHQAWDDTVLKLRSRLSNWKVKTLSIGGRLTLLKSVLGASPLYNISILRRLVWAGSEHQQMVDWNSLLESVSLSHSHDRWFCDLTGDGEYRVKESWFSSIHLPSKVKNMLEGRFRGNLG</sequence>
<proteinExistence type="predicted"/>
<feature type="compositionally biased region" description="Acidic residues" evidence="1">
    <location>
        <begin position="232"/>
        <end position="245"/>
    </location>
</feature>
<dbReference type="Pfam" id="PF00078">
    <property type="entry name" value="RVT_1"/>
    <property type="match status" value="1"/>
</dbReference>
<dbReference type="EMBL" id="BKCJ010006571">
    <property type="protein sequence ID" value="GEU72836.1"/>
    <property type="molecule type" value="Genomic_DNA"/>
</dbReference>
<evidence type="ECO:0000256" key="1">
    <source>
        <dbReference type="SAM" id="MobiDB-lite"/>
    </source>
</evidence>
<dbReference type="Gene3D" id="3.60.10.10">
    <property type="entry name" value="Endonuclease/exonuclease/phosphatase"/>
    <property type="match status" value="1"/>
</dbReference>
<dbReference type="InterPro" id="IPR000477">
    <property type="entry name" value="RT_dom"/>
</dbReference>
<dbReference type="GO" id="GO:0003964">
    <property type="term" value="F:RNA-directed DNA polymerase activity"/>
    <property type="evidence" value="ECO:0007669"/>
    <property type="project" value="UniProtKB-KW"/>
</dbReference>
<evidence type="ECO:0000259" key="2">
    <source>
        <dbReference type="PROSITE" id="PS50878"/>
    </source>
</evidence>
<dbReference type="AlphaFoldDB" id="A0A6L2MFR5"/>
<keyword evidence="3" id="KW-0808">Transferase</keyword>
<comment type="caution">
    <text evidence="3">The sequence shown here is derived from an EMBL/GenBank/DDBJ whole genome shotgun (WGS) entry which is preliminary data.</text>
</comment>
<dbReference type="PROSITE" id="PS50878">
    <property type="entry name" value="RT_POL"/>
    <property type="match status" value="1"/>
</dbReference>
<dbReference type="PANTHER" id="PTHR46890:SF50">
    <property type="entry name" value="RNA-DIRECTED DNA POLYMERASE, EUKARYOTA, REVERSE TRANSCRIPTASE ZINC-BINDING DOMAIN PROTEIN-RELATED"/>
    <property type="match status" value="1"/>
</dbReference>
<evidence type="ECO:0000313" key="3">
    <source>
        <dbReference type="EMBL" id="GEU72836.1"/>
    </source>
</evidence>
<organism evidence="3">
    <name type="scientific">Tanacetum cinerariifolium</name>
    <name type="common">Dalmatian daisy</name>
    <name type="synonym">Chrysanthemum cinerariifolium</name>
    <dbReference type="NCBI Taxonomy" id="118510"/>
    <lineage>
        <taxon>Eukaryota</taxon>
        <taxon>Viridiplantae</taxon>
        <taxon>Streptophyta</taxon>
        <taxon>Embryophyta</taxon>
        <taxon>Tracheophyta</taxon>
        <taxon>Spermatophyta</taxon>
        <taxon>Magnoliopsida</taxon>
        <taxon>eudicotyledons</taxon>
        <taxon>Gunneridae</taxon>
        <taxon>Pentapetalae</taxon>
        <taxon>asterids</taxon>
        <taxon>campanulids</taxon>
        <taxon>Asterales</taxon>
        <taxon>Asteraceae</taxon>
        <taxon>Asteroideae</taxon>
        <taxon>Anthemideae</taxon>
        <taxon>Anthemidinae</taxon>
        <taxon>Tanacetum</taxon>
    </lineage>
</organism>
<gene>
    <name evidence="3" type="ORF">Tci_044814</name>
</gene>
<dbReference type="SUPFAM" id="SSF54928">
    <property type="entry name" value="RNA-binding domain, RBD"/>
    <property type="match status" value="1"/>
</dbReference>
<feature type="domain" description="Reverse transcriptase" evidence="2">
    <location>
        <begin position="620"/>
        <end position="897"/>
    </location>
</feature>
<keyword evidence="3" id="KW-0695">RNA-directed DNA polymerase</keyword>
<dbReference type="PANTHER" id="PTHR46890">
    <property type="entry name" value="NON-LTR RETROLELEMENT REVERSE TRANSCRIPTASE-LIKE PROTEIN-RELATED"/>
    <property type="match status" value="1"/>
</dbReference>